<evidence type="ECO:0000256" key="1">
    <source>
        <dbReference type="SAM" id="MobiDB-lite"/>
    </source>
</evidence>
<organism evidence="2">
    <name type="scientific">Mycobacterium xenopi 4042</name>
    <dbReference type="NCBI Taxonomy" id="1299334"/>
    <lineage>
        <taxon>Bacteria</taxon>
        <taxon>Bacillati</taxon>
        <taxon>Actinomycetota</taxon>
        <taxon>Actinomycetes</taxon>
        <taxon>Mycobacteriales</taxon>
        <taxon>Mycobacteriaceae</taxon>
        <taxon>Mycobacterium</taxon>
    </lineage>
</organism>
<dbReference type="EMBL" id="JAOB01000071">
    <property type="protein sequence ID" value="EUA20465.1"/>
    <property type="molecule type" value="Genomic_DNA"/>
</dbReference>
<reference evidence="2" key="1">
    <citation type="submission" date="2014-01" db="EMBL/GenBank/DDBJ databases">
        <authorList>
            <person name="Brown-Elliot B."/>
            <person name="Wallace R."/>
            <person name="Lenaerts A."/>
            <person name="Ordway D."/>
            <person name="DeGroote M.A."/>
            <person name="Parker T."/>
            <person name="Sizemore C."/>
            <person name="Tallon L.J."/>
            <person name="Sadzewicz L.K."/>
            <person name="Sengamalay N."/>
            <person name="Fraser C.M."/>
            <person name="Hine E."/>
            <person name="Shefchek K.A."/>
            <person name="Das S.P."/>
            <person name="Tettelin H."/>
        </authorList>
    </citation>
    <scope>NUCLEOTIDE SEQUENCE [LARGE SCALE GENOMIC DNA]</scope>
    <source>
        <strain evidence="2">4042</strain>
    </source>
</reference>
<sequence>MDAATRPISDEVLLPMATRAGPSGQRGIRGSAGGHELDERAHLEAAVLHERTPSRSASATNRAAHHR</sequence>
<gene>
    <name evidence="2" type="ORF">I553_10158</name>
</gene>
<comment type="caution">
    <text evidence="2">The sequence shown here is derived from an EMBL/GenBank/DDBJ whole genome shotgun (WGS) entry which is preliminary data.</text>
</comment>
<feature type="region of interest" description="Disordered" evidence="1">
    <location>
        <begin position="1"/>
        <end position="67"/>
    </location>
</feature>
<feature type="compositionally biased region" description="Basic and acidic residues" evidence="1">
    <location>
        <begin position="35"/>
        <end position="53"/>
    </location>
</feature>
<dbReference type="AlphaFoldDB" id="X7ZPB2"/>
<proteinExistence type="predicted"/>
<protein>
    <submittedName>
        <fullName evidence="2">Uncharacterized protein</fullName>
    </submittedName>
</protein>
<name>X7ZPB2_MYCXE</name>
<dbReference type="PATRIC" id="fig|1299334.3.peg.7867"/>
<accession>X7ZPB2</accession>
<evidence type="ECO:0000313" key="2">
    <source>
        <dbReference type="EMBL" id="EUA20465.1"/>
    </source>
</evidence>